<dbReference type="VEuPathDB" id="CryptoDB:Cvel_22251"/>
<accession>A0A0G4GK36</accession>
<evidence type="ECO:0000313" key="2">
    <source>
        <dbReference type="EMBL" id="CEM30270.1"/>
    </source>
</evidence>
<feature type="compositionally biased region" description="Basic residues" evidence="1">
    <location>
        <begin position="1"/>
        <end position="11"/>
    </location>
</feature>
<proteinExistence type="predicted"/>
<feature type="region of interest" description="Disordered" evidence="1">
    <location>
        <begin position="1"/>
        <end position="23"/>
    </location>
</feature>
<evidence type="ECO:0000256" key="1">
    <source>
        <dbReference type="SAM" id="MobiDB-lite"/>
    </source>
</evidence>
<sequence length="274" mass="31088">MTARYQSKRKWSGVQKVGSGDKGKTAKQIADARMYGIRGRDDFRYHLSPKKDFGTPWINVWKRGSVRIYVTDILPSETPGYETENDWMVALFVVEWCRTTILKLDRPFEKTPVRGSFLSRISPQKEEIDTLHKLVYVFGPGWRLKLADRFGYWLEVLPLLWAQVCGRCFRCGGEFTKCGGATRCSWFDYLGHCGGSLSLRLLARVLLHSVLRESGEGLQARLSGLRKDHRDSQTPQLAEGFLSTLSSTYVFFTAGSTGCAARRHFAAHSFPPSF</sequence>
<reference evidence="2" key="1">
    <citation type="submission" date="2014-11" db="EMBL/GenBank/DDBJ databases">
        <authorList>
            <person name="Otto D Thomas"/>
            <person name="Naeem Raeece"/>
        </authorList>
    </citation>
    <scope>NUCLEOTIDE SEQUENCE</scope>
</reference>
<gene>
    <name evidence="2" type="ORF">Cvel_22251</name>
</gene>
<dbReference type="AlphaFoldDB" id="A0A0G4GK36"/>
<organism evidence="2">
    <name type="scientific">Chromera velia CCMP2878</name>
    <dbReference type="NCBI Taxonomy" id="1169474"/>
    <lineage>
        <taxon>Eukaryota</taxon>
        <taxon>Sar</taxon>
        <taxon>Alveolata</taxon>
        <taxon>Colpodellida</taxon>
        <taxon>Chromeraceae</taxon>
        <taxon>Chromera</taxon>
    </lineage>
</organism>
<name>A0A0G4GK36_9ALVE</name>
<protein>
    <submittedName>
        <fullName evidence="2">Uncharacterized protein</fullName>
    </submittedName>
</protein>
<dbReference type="EMBL" id="CDMZ01001290">
    <property type="protein sequence ID" value="CEM30270.1"/>
    <property type="molecule type" value="Genomic_DNA"/>
</dbReference>